<protein>
    <submittedName>
        <fullName evidence="3">Cysteine desulfuration protein SufE</fullName>
    </submittedName>
</protein>
<comment type="similarity">
    <text evidence="1">Belongs to the SufE family.</text>
</comment>
<evidence type="ECO:0000313" key="3">
    <source>
        <dbReference type="EMBL" id="GEO38901.1"/>
    </source>
</evidence>
<dbReference type="AlphaFoldDB" id="A0A512DQZ1"/>
<feature type="domain" description="Fe-S metabolism associated" evidence="2">
    <location>
        <begin position="7"/>
        <end position="128"/>
    </location>
</feature>
<dbReference type="Proteomes" id="UP000321523">
    <property type="component" value="Unassembled WGS sequence"/>
</dbReference>
<dbReference type="Pfam" id="PF02657">
    <property type="entry name" value="SufE"/>
    <property type="match status" value="1"/>
</dbReference>
<dbReference type="InterPro" id="IPR003808">
    <property type="entry name" value="Fe-S_metab-assoc_dom"/>
</dbReference>
<reference evidence="3 4" key="1">
    <citation type="submission" date="2019-07" db="EMBL/GenBank/DDBJ databases">
        <title>Whole genome shotgun sequence of Skermanella aerolata NBRC 106429.</title>
        <authorList>
            <person name="Hosoyama A."/>
            <person name="Uohara A."/>
            <person name="Ohji S."/>
            <person name="Ichikawa N."/>
        </authorList>
    </citation>
    <scope>NUCLEOTIDE SEQUENCE [LARGE SCALE GENOMIC DNA]</scope>
    <source>
        <strain evidence="3 4">NBRC 106429</strain>
    </source>
</reference>
<dbReference type="Gene3D" id="3.90.1010.10">
    <property type="match status" value="1"/>
</dbReference>
<dbReference type="EMBL" id="BJYZ01000013">
    <property type="protein sequence ID" value="GEO38901.1"/>
    <property type="molecule type" value="Genomic_DNA"/>
</dbReference>
<dbReference type="RefSeq" id="WP_044429151.1">
    <property type="nucleotide sequence ID" value="NZ_BJYZ01000013.1"/>
</dbReference>
<name>A0A512DQZ1_9PROT</name>
<gene>
    <name evidence="3" type="ORF">SAE02_30490</name>
</gene>
<evidence type="ECO:0000256" key="1">
    <source>
        <dbReference type="ARBA" id="ARBA00010282"/>
    </source>
</evidence>
<dbReference type="SUPFAM" id="SSF82649">
    <property type="entry name" value="SufE/NifU"/>
    <property type="match status" value="1"/>
</dbReference>
<comment type="caution">
    <text evidence="3">The sequence shown here is derived from an EMBL/GenBank/DDBJ whole genome shotgun (WGS) entry which is preliminary data.</text>
</comment>
<keyword evidence="4" id="KW-1185">Reference proteome</keyword>
<sequence length="138" mass="15554">MTIDELIENFELFDEWEDRYRYVIDLGRALPPLEPQYQTDAFKVEGCMSQVWLVPLPGEGGRLRFAADSDSAIVKGLAAVLLTAYSDKTPEEIQATDLESIFSQIGLDQHLSPNRRNGFFSMVEKIKASARARIAARD</sequence>
<proteinExistence type="inferred from homology"/>
<evidence type="ECO:0000313" key="4">
    <source>
        <dbReference type="Proteomes" id="UP000321523"/>
    </source>
</evidence>
<evidence type="ECO:0000259" key="2">
    <source>
        <dbReference type="Pfam" id="PF02657"/>
    </source>
</evidence>
<organism evidence="3 4">
    <name type="scientific">Skermanella aerolata</name>
    <dbReference type="NCBI Taxonomy" id="393310"/>
    <lineage>
        <taxon>Bacteria</taxon>
        <taxon>Pseudomonadati</taxon>
        <taxon>Pseudomonadota</taxon>
        <taxon>Alphaproteobacteria</taxon>
        <taxon>Rhodospirillales</taxon>
        <taxon>Azospirillaceae</taxon>
        <taxon>Skermanella</taxon>
    </lineage>
</organism>
<accession>A0A512DQZ1</accession>
<dbReference type="PANTHER" id="PTHR43597">
    <property type="entry name" value="SULFUR ACCEPTOR PROTEIN CSDE"/>
    <property type="match status" value="1"/>
</dbReference>
<dbReference type="OrthoDB" id="9799320at2"/>
<dbReference type="PANTHER" id="PTHR43597:SF5">
    <property type="entry name" value="SUFE-LIKE PROTEIN 2, CHLOROPLASTIC"/>
    <property type="match status" value="1"/>
</dbReference>